<sequence>MVDLSSKQAKMNSLLNRKRKVETGTPPAFDPTPGTSSQSVKLTTEDTEQKDPETEETRRKAAEAILRDSKRAKERAELVGPQGWLRPRSLNTNKQFLHRTLASTLSERKPKRAKSPSDYDVTEPRSSKGKHNKPI</sequence>
<protein>
    <submittedName>
        <fullName evidence="2">Uncharacterized protein</fullName>
    </submittedName>
</protein>
<dbReference type="InterPro" id="IPR038948">
    <property type="entry name" value="POLR1D-like"/>
</dbReference>
<evidence type="ECO:0000313" key="2">
    <source>
        <dbReference type="EMBL" id="KAK6746962.1"/>
    </source>
</evidence>
<dbReference type="Proteomes" id="UP001303046">
    <property type="component" value="Unassembled WGS sequence"/>
</dbReference>
<feature type="compositionally biased region" description="Polar residues" evidence="1">
    <location>
        <begin position="89"/>
        <end position="105"/>
    </location>
</feature>
<dbReference type="PANTHER" id="PTHR34769:SF1">
    <property type="entry name" value="RNA POLYMERASE I AND III SUBUNIT D"/>
    <property type="match status" value="1"/>
</dbReference>
<evidence type="ECO:0000313" key="3">
    <source>
        <dbReference type="Proteomes" id="UP001303046"/>
    </source>
</evidence>
<dbReference type="PANTHER" id="PTHR34769">
    <property type="entry name" value="RCG42593, ISOFORM CRA_A"/>
    <property type="match status" value="1"/>
</dbReference>
<proteinExistence type="predicted"/>
<organism evidence="2 3">
    <name type="scientific">Necator americanus</name>
    <name type="common">Human hookworm</name>
    <dbReference type="NCBI Taxonomy" id="51031"/>
    <lineage>
        <taxon>Eukaryota</taxon>
        <taxon>Metazoa</taxon>
        <taxon>Ecdysozoa</taxon>
        <taxon>Nematoda</taxon>
        <taxon>Chromadorea</taxon>
        <taxon>Rhabditida</taxon>
        <taxon>Rhabditina</taxon>
        <taxon>Rhabditomorpha</taxon>
        <taxon>Strongyloidea</taxon>
        <taxon>Ancylostomatidae</taxon>
        <taxon>Bunostominae</taxon>
        <taxon>Necator</taxon>
    </lineage>
</organism>
<gene>
    <name evidence="2" type="primary">Necator_chrIV.g13588</name>
    <name evidence="2" type="ORF">RB195_000297</name>
</gene>
<accession>A0ABR1D8X6</accession>
<feature type="compositionally biased region" description="Basic and acidic residues" evidence="1">
    <location>
        <begin position="43"/>
        <end position="77"/>
    </location>
</feature>
<feature type="compositionally biased region" description="Polar residues" evidence="1">
    <location>
        <begin position="1"/>
        <end position="15"/>
    </location>
</feature>
<keyword evidence="3" id="KW-1185">Reference proteome</keyword>
<feature type="compositionally biased region" description="Polar residues" evidence="1">
    <location>
        <begin position="33"/>
        <end position="42"/>
    </location>
</feature>
<dbReference type="EMBL" id="JAVFWL010000004">
    <property type="protein sequence ID" value="KAK6746962.1"/>
    <property type="molecule type" value="Genomic_DNA"/>
</dbReference>
<reference evidence="2 3" key="1">
    <citation type="submission" date="2023-08" db="EMBL/GenBank/DDBJ databases">
        <title>A Necator americanus chromosomal reference genome.</title>
        <authorList>
            <person name="Ilik V."/>
            <person name="Petrzelkova K.J."/>
            <person name="Pardy F."/>
            <person name="Fuh T."/>
            <person name="Niatou-Singa F.S."/>
            <person name="Gouil Q."/>
            <person name="Baker L."/>
            <person name="Ritchie M.E."/>
            <person name="Jex A.R."/>
            <person name="Gazzola D."/>
            <person name="Li H."/>
            <person name="Toshio Fujiwara R."/>
            <person name="Zhan B."/>
            <person name="Aroian R.V."/>
            <person name="Pafco B."/>
            <person name="Schwarz E.M."/>
        </authorList>
    </citation>
    <scope>NUCLEOTIDE SEQUENCE [LARGE SCALE GENOMIC DNA]</scope>
    <source>
        <strain evidence="2 3">Aroian</strain>
        <tissue evidence="2">Whole animal</tissue>
    </source>
</reference>
<feature type="region of interest" description="Disordered" evidence="1">
    <location>
        <begin position="1"/>
        <end position="135"/>
    </location>
</feature>
<evidence type="ECO:0000256" key="1">
    <source>
        <dbReference type="SAM" id="MobiDB-lite"/>
    </source>
</evidence>
<comment type="caution">
    <text evidence="2">The sequence shown here is derived from an EMBL/GenBank/DDBJ whole genome shotgun (WGS) entry which is preliminary data.</text>
</comment>
<name>A0ABR1D8X6_NECAM</name>